<dbReference type="PANTHER" id="PTHR46233:SF3">
    <property type="entry name" value="HYDROXYACYLGLUTATHIONE HYDROLASE GLOC"/>
    <property type="match status" value="1"/>
</dbReference>
<keyword evidence="3 6" id="KW-0378">Hydrolase</keyword>
<organism evidence="6 7">
    <name type="scientific">Thermococcus celer Vu 13 = JCM 8558</name>
    <dbReference type="NCBI Taxonomy" id="1293037"/>
    <lineage>
        <taxon>Archaea</taxon>
        <taxon>Methanobacteriati</taxon>
        <taxon>Methanobacteriota</taxon>
        <taxon>Thermococci</taxon>
        <taxon>Thermococcales</taxon>
        <taxon>Thermococcaceae</taxon>
        <taxon>Thermococcus</taxon>
    </lineage>
</organism>
<evidence type="ECO:0000256" key="4">
    <source>
        <dbReference type="ARBA" id="ARBA00022833"/>
    </source>
</evidence>
<dbReference type="RefSeq" id="WP_394335149.1">
    <property type="nucleotide sequence ID" value="NZ_CP014854.1"/>
</dbReference>
<dbReference type="GO" id="GO:0046872">
    <property type="term" value="F:metal ion binding"/>
    <property type="evidence" value="ECO:0007669"/>
    <property type="project" value="UniProtKB-KW"/>
</dbReference>
<accession>A0A218P4Q2</accession>
<gene>
    <name evidence="6" type="ORF">A3L02_03240</name>
</gene>
<dbReference type="SUPFAM" id="SSF56281">
    <property type="entry name" value="Metallo-hydrolase/oxidoreductase"/>
    <property type="match status" value="1"/>
</dbReference>
<evidence type="ECO:0000313" key="6">
    <source>
        <dbReference type="EMBL" id="ASI99908.1"/>
    </source>
</evidence>
<evidence type="ECO:0000256" key="3">
    <source>
        <dbReference type="ARBA" id="ARBA00022801"/>
    </source>
</evidence>
<name>A0A218P4Q2_THECE</name>
<keyword evidence="2" id="KW-0479">Metal-binding</keyword>
<proteinExistence type="predicted"/>
<feature type="domain" description="Metallo-beta-lactamase" evidence="5">
    <location>
        <begin position="31"/>
        <end position="220"/>
    </location>
</feature>
<dbReference type="PANTHER" id="PTHR46233">
    <property type="entry name" value="HYDROXYACYLGLUTATHIONE HYDROLASE GLOC"/>
    <property type="match status" value="1"/>
</dbReference>
<dbReference type="InterPro" id="IPR036866">
    <property type="entry name" value="RibonucZ/Hydroxyglut_hydro"/>
</dbReference>
<comment type="cofactor">
    <cofactor evidence="1">
        <name>Zn(2+)</name>
        <dbReference type="ChEBI" id="CHEBI:29105"/>
    </cofactor>
</comment>
<dbReference type="InterPro" id="IPR001279">
    <property type="entry name" value="Metallo-B-lactamas"/>
</dbReference>
<keyword evidence="7" id="KW-1185">Reference proteome</keyword>
<dbReference type="Gene3D" id="3.60.15.10">
    <property type="entry name" value="Ribonuclease Z/Hydroxyacylglutathione hydrolase-like"/>
    <property type="match status" value="1"/>
</dbReference>
<dbReference type="KEGG" id="tce:A3L02_03240"/>
<dbReference type="GeneID" id="33323738"/>
<evidence type="ECO:0000259" key="5">
    <source>
        <dbReference type="SMART" id="SM00849"/>
    </source>
</evidence>
<evidence type="ECO:0000256" key="1">
    <source>
        <dbReference type="ARBA" id="ARBA00001947"/>
    </source>
</evidence>
<protein>
    <submittedName>
        <fullName evidence="6">Hydrolase</fullName>
    </submittedName>
</protein>
<evidence type="ECO:0000313" key="7">
    <source>
        <dbReference type="Proteomes" id="UP000197156"/>
    </source>
</evidence>
<dbReference type="Proteomes" id="UP000197156">
    <property type="component" value="Chromosome"/>
</dbReference>
<dbReference type="InterPro" id="IPR051453">
    <property type="entry name" value="MBL_Glyoxalase_II"/>
</dbReference>
<dbReference type="EMBL" id="CP014854">
    <property type="protein sequence ID" value="ASI99908.1"/>
    <property type="molecule type" value="Genomic_DNA"/>
</dbReference>
<dbReference type="AlphaFoldDB" id="A0A218P4Q2"/>
<evidence type="ECO:0000256" key="2">
    <source>
        <dbReference type="ARBA" id="ARBA00022723"/>
    </source>
</evidence>
<dbReference type="CDD" id="cd06262">
    <property type="entry name" value="metallo-hydrolase-like_MBL-fold"/>
    <property type="match status" value="1"/>
</dbReference>
<dbReference type="SMART" id="SM00849">
    <property type="entry name" value="Lactamase_B"/>
    <property type="match status" value="1"/>
</dbReference>
<dbReference type="Pfam" id="PF00753">
    <property type="entry name" value="Lactamase_B"/>
    <property type="match status" value="1"/>
</dbReference>
<keyword evidence="4" id="KW-0862">Zinc</keyword>
<sequence>MRIGSLRGSTARGVPVEIPPHTVMLRGAGLDSNVYLVRSGREALVIDTGTGLHWHAYAEVWKREGYLDGVDKAIIFNTHEHFDHVGGNWALKGWFEGRGIEVLFAAHEETARTLERGDDYVILSHFYGRRFEPQRVDIHLKDGDNLEVGSLELELVHTPGHTAGSACLYLNGEVKLAFTGDTLFKGTAGRTDLPTGNAGELRKSLERLLGYDVDFGLPGHGWVIEDWRGNLEGVLRWLR</sequence>
<reference evidence="6 7" key="1">
    <citation type="submission" date="2016-03" db="EMBL/GenBank/DDBJ databases">
        <title>Complete genome sequence of Thermococcus celer.</title>
        <authorList>
            <person name="Oger P.M."/>
        </authorList>
    </citation>
    <scope>NUCLEOTIDE SEQUENCE [LARGE SCALE GENOMIC DNA]</scope>
    <source>
        <strain evidence="6 7">Vu 13</strain>
    </source>
</reference>
<dbReference type="GO" id="GO:0016787">
    <property type="term" value="F:hydrolase activity"/>
    <property type="evidence" value="ECO:0007669"/>
    <property type="project" value="UniProtKB-KW"/>
</dbReference>